<keyword evidence="2" id="KW-0472">Membrane</keyword>
<dbReference type="EMBL" id="JACXAH010000003">
    <property type="protein sequence ID" value="MBD1371403.1"/>
    <property type="molecule type" value="Genomic_DNA"/>
</dbReference>
<keyword evidence="2" id="KW-0812">Transmembrane</keyword>
<evidence type="ECO:0000313" key="5">
    <source>
        <dbReference type="Proteomes" id="UP000661691"/>
    </source>
</evidence>
<accession>A0A926NDE5</accession>
<proteinExistence type="inferred from homology"/>
<dbReference type="Gene3D" id="2.30.42.10">
    <property type="match status" value="1"/>
</dbReference>
<keyword evidence="1" id="KW-0720">Serine protease</keyword>
<dbReference type="InterPro" id="IPR020568">
    <property type="entry name" value="Ribosomal_Su5_D2-typ_SF"/>
</dbReference>
<comment type="caution">
    <text evidence="4">The sequence shown here is derived from an EMBL/GenBank/DDBJ whole genome shotgun (WGS) entry which is preliminary data.</text>
</comment>
<gene>
    <name evidence="4" type="ORF">IC620_03420</name>
</gene>
<feature type="transmembrane region" description="Helical" evidence="2">
    <location>
        <begin position="12"/>
        <end position="36"/>
    </location>
</feature>
<dbReference type="Pfam" id="PF17820">
    <property type="entry name" value="PDZ_6"/>
    <property type="match status" value="1"/>
</dbReference>
<keyword evidence="1" id="KW-0378">Hydrolase</keyword>
<dbReference type="PANTHER" id="PTHR10046">
    <property type="entry name" value="ATP DEPENDENT LON PROTEASE FAMILY MEMBER"/>
    <property type="match status" value="1"/>
</dbReference>
<dbReference type="GO" id="GO:0030163">
    <property type="term" value="P:protein catabolic process"/>
    <property type="evidence" value="ECO:0007669"/>
    <property type="project" value="InterPro"/>
</dbReference>
<feature type="domain" description="Lon proteolytic" evidence="3">
    <location>
        <begin position="237"/>
        <end position="347"/>
    </location>
</feature>
<dbReference type="GO" id="GO:0005524">
    <property type="term" value="F:ATP binding"/>
    <property type="evidence" value="ECO:0007669"/>
    <property type="project" value="InterPro"/>
</dbReference>
<dbReference type="GO" id="GO:0006508">
    <property type="term" value="P:proteolysis"/>
    <property type="evidence" value="ECO:0007669"/>
    <property type="project" value="UniProtKB-KW"/>
</dbReference>
<dbReference type="AlphaFoldDB" id="A0A926NDE5"/>
<dbReference type="InterPro" id="IPR008269">
    <property type="entry name" value="Lon_proteolytic"/>
</dbReference>
<reference evidence="4" key="1">
    <citation type="submission" date="2020-09" db="EMBL/GenBank/DDBJ databases">
        <title>A novel bacterium of genus Hazenella, isolated from South China Sea.</title>
        <authorList>
            <person name="Huang H."/>
            <person name="Mo K."/>
            <person name="Hu Y."/>
        </authorList>
    </citation>
    <scope>NUCLEOTIDE SEQUENCE</scope>
    <source>
        <strain evidence="4">IB182357</strain>
    </source>
</reference>
<evidence type="ECO:0000313" key="4">
    <source>
        <dbReference type="EMBL" id="MBD1371403.1"/>
    </source>
</evidence>
<dbReference type="Gene3D" id="3.30.230.10">
    <property type="match status" value="1"/>
</dbReference>
<evidence type="ECO:0000256" key="2">
    <source>
        <dbReference type="SAM" id="Phobius"/>
    </source>
</evidence>
<name>A0A926NDE5_9BACL</name>
<sequence length="350" mass="38375">MHLKKWNKSIIGWLSLSILLLGLGIFSIFPIPYFVIQPGEAVTAAQIVDVKQSKTASSGEFLLTTISMREAKMFDYLHTYLFPHTELVDQTEVLARYESEAEYEKRQETNMKNSQNKAVLAAFQQANLPISSEMTGIEVVGLVDDSQRGDELRVGDILLAINGVKLQSVSHLLEILKPLAVGEQVVVNLQRGQELMKEPVRLIALPTDDGKDKARAGLGILPMEMLTVKSEPQVEINAENIGGPSAGLMFALEILDQLSPEDLTQGMKIAGTGTISENGEVGQIGGIEHKIIAANREKAQIFFCPKDRSPEDSNEKVVKQIADELNIKVKIVPVRTLSEAIAYLQDIASG</sequence>
<feature type="active site" evidence="1">
    <location>
        <position position="290"/>
    </location>
</feature>
<dbReference type="InterPro" id="IPR014721">
    <property type="entry name" value="Ribsml_uS5_D2-typ_fold_subgr"/>
</dbReference>
<keyword evidence="2" id="KW-1133">Transmembrane helix</keyword>
<dbReference type="PROSITE" id="PS51786">
    <property type="entry name" value="LON_PROTEOLYTIC"/>
    <property type="match status" value="1"/>
</dbReference>
<protein>
    <recommendedName>
        <fullName evidence="1">endopeptidase La</fullName>
        <ecNumber evidence="1">3.4.21.53</ecNumber>
    </recommendedName>
</protein>
<dbReference type="NCBIfam" id="NF041438">
    <property type="entry name" value="SepM_fam_S16"/>
    <property type="match status" value="1"/>
</dbReference>
<comment type="catalytic activity">
    <reaction evidence="1">
        <text>Hydrolysis of proteins in presence of ATP.</text>
        <dbReference type="EC" id="3.4.21.53"/>
    </reaction>
</comment>
<evidence type="ECO:0000256" key="1">
    <source>
        <dbReference type="PROSITE-ProRule" id="PRU01122"/>
    </source>
</evidence>
<comment type="similarity">
    <text evidence="1">Belongs to the peptidase S16 family.</text>
</comment>
<dbReference type="GO" id="GO:0004176">
    <property type="term" value="F:ATP-dependent peptidase activity"/>
    <property type="evidence" value="ECO:0007669"/>
    <property type="project" value="UniProtKB-UniRule"/>
</dbReference>
<keyword evidence="5" id="KW-1185">Reference proteome</keyword>
<dbReference type="SUPFAM" id="SSF54211">
    <property type="entry name" value="Ribosomal protein S5 domain 2-like"/>
    <property type="match status" value="1"/>
</dbReference>
<dbReference type="InterPro" id="IPR027065">
    <property type="entry name" value="Lon_Prtase"/>
</dbReference>
<dbReference type="Proteomes" id="UP000661691">
    <property type="component" value="Unassembled WGS sequence"/>
</dbReference>
<dbReference type="InterPro" id="IPR036034">
    <property type="entry name" value="PDZ_sf"/>
</dbReference>
<feature type="active site" evidence="1">
    <location>
        <position position="245"/>
    </location>
</feature>
<dbReference type="GO" id="GO:0004252">
    <property type="term" value="F:serine-type endopeptidase activity"/>
    <property type="evidence" value="ECO:0007669"/>
    <property type="project" value="UniProtKB-UniRule"/>
</dbReference>
<dbReference type="EC" id="3.4.21.53" evidence="1"/>
<evidence type="ECO:0000259" key="3">
    <source>
        <dbReference type="PROSITE" id="PS51786"/>
    </source>
</evidence>
<dbReference type="SUPFAM" id="SSF50156">
    <property type="entry name" value="PDZ domain-like"/>
    <property type="match status" value="1"/>
</dbReference>
<keyword evidence="1" id="KW-0645">Protease</keyword>
<organism evidence="4 5">
    <name type="scientific">Polycladospora coralii</name>
    <dbReference type="NCBI Taxonomy" id="2771432"/>
    <lineage>
        <taxon>Bacteria</taxon>
        <taxon>Bacillati</taxon>
        <taxon>Bacillota</taxon>
        <taxon>Bacilli</taxon>
        <taxon>Bacillales</taxon>
        <taxon>Thermoactinomycetaceae</taxon>
        <taxon>Polycladospora</taxon>
    </lineage>
</organism>
<dbReference type="RefSeq" id="WP_191140101.1">
    <property type="nucleotide sequence ID" value="NZ_JACXAG020000002.1"/>
</dbReference>
<dbReference type="InterPro" id="IPR041489">
    <property type="entry name" value="PDZ_6"/>
</dbReference>
<dbReference type="Pfam" id="PF05362">
    <property type="entry name" value="Lon_C"/>
    <property type="match status" value="1"/>
</dbReference>